<dbReference type="RefSeq" id="WP_191314689.1">
    <property type="nucleotide sequence ID" value="NZ_BNAW01000033.1"/>
</dbReference>
<dbReference type="EMBL" id="BNAW01000033">
    <property type="protein sequence ID" value="GHG32054.1"/>
    <property type="molecule type" value="Genomic_DNA"/>
</dbReference>
<evidence type="ECO:0000313" key="2">
    <source>
        <dbReference type="Proteomes" id="UP000649955"/>
    </source>
</evidence>
<comment type="caution">
    <text evidence="1">The sequence shown here is derived from an EMBL/GenBank/DDBJ whole genome shotgun (WGS) entry which is preliminary data.</text>
</comment>
<keyword evidence="2" id="KW-1185">Reference proteome</keyword>
<reference evidence="2" key="1">
    <citation type="journal article" date="2019" name="Int. J. Syst. Evol. Microbiol.">
        <title>The Global Catalogue of Microorganisms (GCM) 10K type strain sequencing project: providing services to taxonomists for standard genome sequencing and annotation.</title>
        <authorList>
            <consortium name="The Broad Institute Genomics Platform"/>
            <consortium name="The Broad Institute Genome Sequencing Center for Infectious Disease"/>
            <person name="Wu L."/>
            <person name="Ma J."/>
        </authorList>
    </citation>
    <scope>NUCLEOTIDE SEQUENCE [LARGE SCALE GENOMIC DNA]</scope>
    <source>
        <strain evidence="2">CGMCC 4.7680</strain>
    </source>
</reference>
<name>A0ABQ3KMF5_9PSEU</name>
<dbReference type="Proteomes" id="UP000649955">
    <property type="component" value="Unassembled WGS sequence"/>
</dbReference>
<accession>A0ABQ3KMF5</accession>
<gene>
    <name evidence="1" type="ORF">GCM10017567_60260</name>
</gene>
<organism evidence="1 2">
    <name type="scientific">Amycolatopsis bullii</name>
    <dbReference type="NCBI Taxonomy" id="941987"/>
    <lineage>
        <taxon>Bacteria</taxon>
        <taxon>Bacillati</taxon>
        <taxon>Actinomycetota</taxon>
        <taxon>Actinomycetes</taxon>
        <taxon>Pseudonocardiales</taxon>
        <taxon>Pseudonocardiaceae</taxon>
        <taxon>Amycolatopsis</taxon>
    </lineage>
</organism>
<proteinExistence type="predicted"/>
<protein>
    <submittedName>
        <fullName evidence="1">Uncharacterized protein</fullName>
    </submittedName>
</protein>
<evidence type="ECO:0000313" key="1">
    <source>
        <dbReference type="EMBL" id="GHG32054.1"/>
    </source>
</evidence>
<sequence length="386" mass="42830">MSYDLQVYAPDQLDVGALRSLVGGIPGLEIDGVDDRRSSTVVRGVRRRYSFTIDGPERVAAEDVPVEVTSMVLGARYLYSVMVEGSAESEIPHALRFAKQLTVALNGAMLDVQTDRMWSRSRSRTISRPPRKTRVAVVDLVWCCLREQVPADAPELVIAAAERHLPEALPRRFGEYEPLQGKYSETGREGFSQAWRDATSALFFSGSGPCIGGYLSSGPGEQYPDRYWSMSLKLLADPLGEAQWRDVVRDLFTALADTLGTFYASAEVIRGNIWSGRSAWSDGQTERVVRTLRHLDGWLGLPPIPPWWSWFGPPYASIADLLPGDRVRPTSKGVFFESAPELLPRDQLEPLSRWLPADLFARIGPNPGHQQPVPLIRAAVVPKELS</sequence>